<comment type="subcellular location">
    <subcellularLocation>
        <location evidence="4 18">Cytoplasm</location>
    </subcellularLocation>
</comment>
<evidence type="ECO:0000256" key="18">
    <source>
        <dbReference type="HAMAP-Rule" id="MF_00110"/>
    </source>
</evidence>
<dbReference type="AlphaFoldDB" id="A0A2A4MML3"/>
<keyword evidence="11 18" id="KW-0479">Metal-binding</keyword>
<dbReference type="SUPFAM" id="SSF56796">
    <property type="entry name" value="Dehydroquinate synthase-like"/>
    <property type="match status" value="1"/>
</dbReference>
<keyword evidence="9 18" id="KW-0963">Cytoplasm</keyword>
<feature type="binding site" evidence="18">
    <location>
        <begin position="79"/>
        <end position="84"/>
    </location>
    <ligand>
        <name>NAD(+)</name>
        <dbReference type="ChEBI" id="CHEBI:57540"/>
    </ligand>
</feature>
<evidence type="ECO:0000256" key="13">
    <source>
        <dbReference type="ARBA" id="ARBA00022833"/>
    </source>
</evidence>
<sequence length="373" mass="40219">MISLNVDLADRSYPIFIGKDLLGQSQLLAPFVKVGRVLIVTNDVVAPLYLEKLRASLSEIVMTTDADLGLNIDEIILPDGEENKNLEQVNAIYDKLLQGKYDRSTTLIALGGGVVGDITGFAAATYQRGIKFIQIPTTVLAQVDSSVGGKTGVNHALGKNMIGAFHQPQCVLADISVLTTLPPREIKAGLAEVIKYGLIDDAAFFDWLAINRSGILALQEDLLITTIHSCCKKKAELVAKDEREGGVRALLNLGHTFGHAIETASGYGCFLHGEAVAIGMVMAADLSLRMAWISESDAQRIKRVLEEFGLPVCPPAEISERQYMNLMLSDKKAQQGKIRFILLQCIGGAVIEAEIPAEHLLATLTAGDGLCHL</sequence>
<feature type="binding site" evidence="18">
    <location>
        <begin position="113"/>
        <end position="117"/>
    </location>
    <ligand>
        <name>NAD(+)</name>
        <dbReference type="ChEBI" id="CHEBI:57540"/>
    </ligand>
</feature>
<evidence type="ECO:0000256" key="11">
    <source>
        <dbReference type="ARBA" id="ARBA00022723"/>
    </source>
</evidence>
<evidence type="ECO:0000313" key="21">
    <source>
        <dbReference type="EMBL" id="PCH61098.1"/>
    </source>
</evidence>
<evidence type="ECO:0000256" key="10">
    <source>
        <dbReference type="ARBA" id="ARBA00022605"/>
    </source>
</evidence>
<dbReference type="InterPro" id="IPR056179">
    <property type="entry name" value="DHQS_C"/>
</dbReference>
<keyword evidence="14 18" id="KW-0520">NAD</keyword>
<evidence type="ECO:0000259" key="19">
    <source>
        <dbReference type="Pfam" id="PF01761"/>
    </source>
</evidence>
<comment type="similarity">
    <text evidence="6 18">Belongs to the sugar phosphate cyclases superfamily. Dehydroquinate synthase family.</text>
</comment>
<evidence type="ECO:0000313" key="22">
    <source>
        <dbReference type="Proteomes" id="UP000218172"/>
    </source>
</evidence>
<keyword evidence="16 18" id="KW-0456">Lyase</keyword>
<reference evidence="22" key="1">
    <citation type="submission" date="2017-08" db="EMBL/GenBank/DDBJ databases">
        <title>A dynamic microbial community with high functional redundancy inhabits the cold, oxic subseafloor aquifer.</title>
        <authorList>
            <person name="Tully B.J."/>
            <person name="Wheat C.G."/>
            <person name="Glazer B.T."/>
            <person name="Huber J.A."/>
        </authorList>
    </citation>
    <scope>NUCLEOTIDE SEQUENCE [LARGE SCALE GENOMIC DNA]</scope>
</reference>
<dbReference type="GO" id="GO:0000166">
    <property type="term" value="F:nucleotide binding"/>
    <property type="evidence" value="ECO:0007669"/>
    <property type="project" value="UniProtKB-KW"/>
</dbReference>
<feature type="binding site" evidence="18">
    <location>
        <position position="192"/>
    </location>
    <ligand>
        <name>Zn(2+)</name>
        <dbReference type="ChEBI" id="CHEBI:29105"/>
    </ligand>
</feature>
<evidence type="ECO:0000256" key="8">
    <source>
        <dbReference type="ARBA" id="ARBA00017684"/>
    </source>
</evidence>
<feature type="domain" description="3-dehydroquinate synthase C-terminal" evidence="20">
    <location>
        <begin position="189"/>
        <end position="333"/>
    </location>
</feature>
<dbReference type="Gene3D" id="1.20.1090.10">
    <property type="entry name" value="Dehydroquinate synthase-like - alpha domain"/>
    <property type="match status" value="1"/>
</dbReference>
<feature type="binding site" evidence="18">
    <location>
        <position position="255"/>
    </location>
    <ligand>
        <name>Zn(2+)</name>
        <dbReference type="ChEBI" id="CHEBI:29105"/>
    </ligand>
</feature>
<evidence type="ECO:0000256" key="9">
    <source>
        <dbReference type="ARBA" id="ARBA00022490"/>
    </source>
</evidence>
<gene>
    <name evidence="18" type="primary">aroB</name>
    <name evidence="21" type="ORF">COC19_05060</name>
</gene>
<feature type="binding site" evidence="18">
    <location>
        <begin position="137"/>
        <end position="138"/>
    </location>
    <ligand>
        <name>NAD(+)</name>
        <dbReference type="ChEBI" id="CHEBI:57540"/>
    </ligand>
</feature>
<dbReference type="GO" id="GO:0009423">
    <property type="term" value="P:chorismate biosynthetic process"/>
    <property type="evidence" value="ECO:0007669"/>
    <property type="project" value="UniProtKB-UniRule"/>
</dbReference>
<accession>A0A2A4MML3</accession>
<dbReference type="PIRSF" id="PIRSF001455">
    <property type="entry name" value="DHQ_synth"/>
    <property type="match status" value="1"/>
</dbReference>
<evidence type="ECO:0000256" key="16">
    <source>
        <dbReference type="ARBA" id="ARBA00023239"/>
    </source>
</evidence>
<dbReference type="GO" id="GO:0046872">
    <property type="term" value="F:metal ion binding"/>
    <property type="evidence" value="ECO:0007669"/>
    <property type="project" value="UniProtKB-KW"/>
</dbReference>
<dbReference type="CDD" id="cd08195">
    <property type="entry name" value="DHQS"/>
    <property type="match status" value="1"/>
</dbReference>
<dbReference type="GO" id="GO:0003856">
    <property type="term" value="F:3-dehydroquinate synthase activity"/>
    <property type="evidence" value="ECO:0007669"/>
    <property type="project" value="UniProtKB-UniRule"/>
</dbReference>
<dbReference type="GO" id="GO:0005737">
    <property type="term" value="C:cytoplasm"/>
    <property type="evidence" value="ECO:0007669"/>
    <property type="project" value="UniProtKB-SubCell"/>
</dbReference>
<comment type="caution">
    <text evidence="21">The sequence shown here is derived from an EMBL/GenBank/DDBJ whole genome shotgun (WGS) entry which is preliminary data.</text>
</comment>
<dbReference type="EC" id="4.2.3.4" evidence="7 18"/>
<dbReference type="InterPro" id="IPR016037">
    <property type="entry name" value="DHQ_synth_AroB"/>
</dbReference>
<evidence type="ECO:0000256" key="4">
    <source>
        <dbReference type="ARBA" id="ARBA00004496"/>
    </source>
</evidence>
<dbReference type="Pfam" id="PF01761">
    <property type="entry name" value="DHQ_synthase"/>
    <property type="match status" value="1"/>
</dbReference>
<evidence type="ECO:0000259" key="20">
    <source>
        <dbReference type="Pfam" id="PF24621"/>
    </source>
</evidence>
<keyword evidence="12 18" id="KW-0547">Nucleotide-binding</keyword>
<dbReference type="Gene3D" id="3.40.50.1970">
    <property type="match status" value="1"/>
</dbReference>
<evidence type="ECO:0000256" key="6">
    <source>
        <dbReference type="ARBA" id="ARBA00005412"/>
    </source>
</evidence>
<feature type="binding site" evidence="18">
    <location>
        <position position="272"/>
    </location>
    <ligand>
        <name>Zn(2+)</name>
        <dbReference type="ChEBI" id="CHEBI:29105"/>
    </ligand>
</feature>
<comment type="pathway">
    <text evidence="5 18">Metabolic intermediate biosynthesis; chorismate biosynthesis; chorismate from D-erythrose 4-phosphate and phosphoenolpyruvate: step 2/7.</text>
</comment>
<evidence type="ECO:0000256" key="17">
    <source>
        <dbReference type="ARBA" id="ARBA00023285"/>
    </source>
</evidence>
<evidence type="ECO:0000256" key="3">
    <source>
        <dbReference type="ARBA" id="ARBA00003485"/>
    </source>
</evidence>
<feature type="binding site" evidence="18">
    <location>
        <position position="150"/>
    </location>
    <ligand>
        <name>NAD(+)</name>
        <dbReference type="ChEBI" id="CHEBI:57540"/>
    </ligand>
</feature>
<feature type="binding site" evidence="18">
    <location>
        <position position="159"/>
    </location>
    <ligand>
        <name>NAD(+)</name>
        <dbReference type="ChEBI" id="CHEBI:57540"/>
    </ligand>
</feature>
<evidence type="ECO:0000256" key="7">
    <source>
        <dbReference type="ARBA" id="ARBA00013031"/>
    </source>
</evidence>
<dbReference type="EMBL" id="NVQR01000073">
    <property type="protein sequence ID" value="PCH61098.1"/>
    <property type="molecule type" value="Genomic_DNA"/>
</dbReference>
<keyword evidence="17 18" id="KW-0170">Cobalt</keyword>
<evidence type="ECO:0000256" key="14">
    <source>
        <dbReference type="ARBA" id="ARBA00023027"/>
    </source>
</evidence>
<organism evidence="21 22">
    <name type="scientific">SAR86 cluster bacterium</name>
    <dbReference type="NCBI Taxonomy" id="2030880"/>
    <lineage>
        <taxon>Bacteria</taxon>
        <taxon>Pseudomonadati</taxon>
        <taxon>Pseudomonadota</taxon>
        <taxon>Gammaproteobacteria</taxon>
        <taxon>SAR86 cluster</taxon>
    </lineage>
</organism>
<evidence type="ECO:0000256" key="2">
    <source>
        <dbReference type="ARBA" id="ARBA00001911"/>
    </source>
</evidence>
<evidence type="ECO:0000256" key="12">
    <source>
        <dbReference type="ARBA" id="ARBA00022741"/>
    </source>
</evidence>
<dbReference type="InterPro" id="IPR030963">
    <property type="entry name" value="DHQ_synth_fam"/>
</dbReference>
<keyword evidence="13 18" id="KW-0862">Zinc</keyword>
<dbReference type="GO" id="GO:0008652">
    <property type="term" value="P:amino acid biosynthetic process"/>
    <property type="evidence" value="ECO:0007669"/>
    <property type="project" value="UniProtKB-KW"/>
</dbReference>
<dbReference type="PANTHER" id="PTHR43622:SF7">
    <property type="entry name" value="3-DEHYDROQUINATE SYNTHASE, CHLOROPLASTIC"/>
    <property type="match status" value="1"/>
</dbReference>
<dbReference type="HAMAP" id="MF_00110">
    <property type="entry name" value="DHQ_synthase"/>
    <property type="match status" value="1"/>
</dbReference>
<dbReference type="UniPathway" id="UPA00053">
    <property type="reaction ID" value="UER00085"/>
</dbReference>
<proteinExistence type="inferred from homology"/>
<dbReference type="FunFam" id="3.40.50.1970:FF:000001">
    <property type="entry name" value="3-dehydroquinate synthase"/>
    <property type="match status" value="1"/>
</dbReference>
<dbReference type="NCBIfam" id="TIGR01357">
    <property type="entry name" value="aroB"/>
    <property type="match status" value="1"/>
</dbReference>
<name>A0A2A4MML3_9GAMM</name>
<dbReference type="GO" id="GO:0009073">
    <property type="term" value="P:aromatic amino acid family biosynthetic process"/>
    <property type="evidence" value="ECO:0007669"/>
    <property type="project" value="UniProtKB-KW"/>
</dbReference>
<dbReference type="InterPro" id="IPR050071">
    <property type="entry name" value="Dehydroquinate_synthase"/>
</dbReference>
<comment type="function">
    <text evidence="3 18">Catalyzes the conversion of 3-deoxy-D-arabino-heptulosonate 7-phosphate (DAHP) to dehydroquinate (DHQ).</text>
</comment>
<evidence type="ECO:0000256" key="15">
    <source>
        <dbReference type="ARBA" id="ARBA00023141"/>
    </source>
</evidence>
<protein>
    <recommendedName>
        <fullName evidence="8 18">3-dehydroquinate synthase</fullName>
        <shortName evidence="18">DHQS</shortName>
        <ecNumber evidence="7 18">4.2.3.4</ecNumber>
    </recommendedName>
</protein>
<dbReference type="Pfam" id="PF24621">
    <property type="entry name" value="DHQS_C"/>
    <property type="match status" value="1"/>
</dbReference>
<comment type="cofactor">
    <cofactor evidence="18">
        <name>Co(2+)</name>
        <dbReference type="ChEBI" id="CHEBI:48828"/>
    </cofactor>
    <cofactor evidence="18">
        <name>Zn(2+)</name>
        <dbReference type="ChEBI" id="CHEBI:29105"/>
    </cofactor>
    <text evidence="18">Binds 1 divalent metal cation per subunit. Can use either Co(2+) or Zn(2+).</text>
</comment>
<dbReference type="PANTHER" id="PTHR43622">
    <property type="entry name" value="3-DEHYDROQUINATE SYNTHASE"/>
    <property type="match status" value="1"/>
</dbReference>
<evidence type="ECO:0000256" key="1">
    <source>
        <dbReference type="ARBA" id="ARBA00001393"/>
    </source>
</evidence>
<feature type="domain" description="3-dehydroquinate synthase N-terminal" evidence="19">
    <location>
        <begin position="75"/>
        <end position="187"/>
    </location>
</feature>
<dbReference type="InterPro" id="IPR030960">
    <property type="entry name" value="DHQS/DOIS_N"/>
</dbReference>
<evidence type="ECO:0000256" key="5">
    <source>
        <dbReference type="ARBA" id="ARBA00004661"/>
    </source>
</evidence>
<dbReference type="Proteomes" id="UP000218172">
    <property type="component" value="Unassembled WGS sequence"/>
</dbReference>
<keyword evidence="10 18" id="KW-0028">Amino-acid biosynthesis</keyword>
<comment type="caution">
    <text evidence="18">Lacks conserved residue(s) required for the propagation of feature annotation.</text>
</comment>
<comment type="cofactor">
    <cofactor evidence="2 18">
        <name>NAD(+)</name>
        <dbReference type="ChEBI" id="CHEBI:57540"/>
    </cofactor>
</comment>
<keyword evidence="15 18" id="KW-0057">Aromatic amino acid biosynthesis</keyword>
<comment type="catalytic activity">
    <reaction evidence="1 18">
        <text>7-phospho-2-dehydro-3-deoxy-D-arabino-heptonate = 3-dehydroquinate + phosphate</text>
        <dbReference type="Rhea" id="RHEA:21968"/>
        <dbReference type="ChEBI" id="CHEBI:32364"/>
        <dbReference type="ChEBI" id="CHEBI:43474"/>
        <dbReference type="ChEBI" id="CHEBI:58394"/>
        <dbReference type="EC" id="4.2.3.4"/>
    </reaction>
</comment>